<evidence type="ECO:0000256" key="8">
    <source>
        <dbReference type="ARBA" id="ARBA00023136"/>
    </source>
</evidence>
<dbReference type="AlphaFoldDB" id="A0A0V1PYL7"/>
<dbReference type="GO" id="GO:0005789">
    <property type="term" value="C:endoplasmic reticulum membrane"/>
    <property type="evidence" value="ECO:0007669"/>
    <property type="project" value="UniProtKB-SubCell"/>
</dbReference>
<comment type="similarity">
    <text evidence="2">Belongs to the BIG1 family.</text>
</comment>
<keyword evidence="8 10" id="KW-0472">Membrane</keyword>
<keyword evidence="13" id="KW-1185">Reference proteome</keyword>
<accession>A0A0V1PYL7</accession>
<feature type="chain" id="PRO_5006884545" description="Protein BIG1" evidence="11">
    <location>
        <begin position="21"/>
        <end position="321"/>
    </location>
</feature>
<evidence type="ECO:0000256" key="4">
    <source>
        <dbReference type="ARBA" id="ARBA00022692"/>
    </source>
</evidence>
<keyword evidence="7 10" id="KW-1133">Transmembrane helix</keyword>
<evidence type="ECO:0000256" key="3">
    <source>
        <dbReference type="ARBA" id="ARBA00022089"/>
    </source>
</evidence>
<evidence type="ECO:0000256" key="10">
    <source>
        <dbReference type="SAM" id="Phobius"/>
    </source>
</evidence>
<gene>
    <name evidence="12" type="ORF">AC631_02920</name>
</gene>
<dbReference type="EMBL" id="LMYN01000056">
    <property type="protein sequence ID" value="KSA01355.1"/>
    <property type="molecule type" value="Genomic_DNA"/>
</dbReference>
<evidence type="ECO:0000313" key="12">
    <source>
        <dbReference type="EMBL" id="KSA01355.1"/>
    </source>
</evidence>
<dbReference type="GO" id="GO:0006078">
    <property type="term" value="P:(1-&gt;6)-beta-D-glucan biosynthetic process"/>
    <property type="evidence" value="ECO:0007669"/>
    <property type="project" value="TreeGrafter"/>
</dbReference>
<keyword evidence="4 10" id="KW-0812">Transmembrane</keyword>
<dbReference type="RefSeq" id="XP_015467457.1">
    <property type="nucleotide sequence ID" value="XM_015611749.1"/>
</dbReference>
<dbReference type="OrthoDB" id="9985059at2759"/>
<organism evidence="12 13">
    <name type="scientific">Debaryomyces fabryi</name>
    <dbReference type="NCBI Taxonomy" id="58627"/>
    <lineage>
        <taxon>Eukaryota</taxon>
        <taxon>Fungi</taxon>
        <taxon>Dikarya</taxon>
        <taxon>Ascomycota</taxon>
        <taxon>Saccharomycotina</taxon>
        <taxon>Pichiomycetes</taxon>
        <taxon>Debaryomycetaceae</taxon>
        <taxon>Debaryomyces</taxon>
    </lineage>
</organism>
<dbReference type="PANTHER" id="PTHR28285">
    <property type="entry name" value="PROTEIN BIG1"/>
    <property type="match status" value="1"/>
</dbReference>
<feature type="signal peptide" evidence="11">
    <location>
        <begin position="1"/>
        <end position="20"/>
    </location>
</feature>
<evidence type="ECO:0000256" key="7">
    <source>
        <dbReference type="ARBA" id="ARBA00022989"/>
    </source>
</evidence>
<evidence type="ECO:0000256" key="6">
    <source>
        <dbReference type="ARBA" id="ARBA00022824"/>
    </source>
</evidence>
<keyword evidence="5 11" id="KW-0732">Signal</keyword>
<evidence type="ECO:0000256" key="11">
    <source>
        <dbReference type="SAM" id="SignalP"/>
    </source>
</evidence>
<sequence length="321" mass="37583">MFISIRRLVVLIAITQLVASFNAVPVLVASHRLAKGLKEELSGSGPQTPERATNLIKRLVTECSSDEYLVINQPGLILEDMTVKESENWPFLRRYLTMASSVVGIPWVRGTLDLDFIEQYIISTCHAESMNVVHDDDQEVEQYIDTRTRVIKIDLSELPPRDDLELRYSVIREHDELIRKIIRKLPSPHYTIILTSNMPQHVHPIPNTVVESQPEKYQIFHDLVNEPSRELEIERNDRFHKTVEPYWSPDRNTVKRYMENKKKDEIHFFDYDLWTRNEKLILTIIVMLLTLFTFQLTKFVKVLTETVFKRDKGLITHTKSD</sequence>
<feature type="transmembrane region" description="Helical" evidence="10">
    <location>
        <begin position="280"/>
        <end position="300"/>
    </location>
</feature>
<name>A0A0V1PYL7_9ASCO</name>
<evidence type="ECO:0000313" key="13">
    <source>
        <dbReference type="Proteomes" id="UP000054251"/>
    </source>
</evidence>
<dbReference type="PANTHER" id="PTHR28285:SF1">
    <property type="entry name" value="PROTEIN BIG1"/>
    <property type="match status" value="1"/>
</dbReference>
<evidence type="ECO:0000256" key="9">
    <source>
        <dbReference type="ARBA" id="ARBA00023316"/>
    </source>
</evidence>
<protein>
    <recommendedName>
        <fullName evidence="3">Protein BIG1</fullName>
    </recommendedName>
</protein>
<comment type="subcellular location">
    <subcellularLocation>
        <location evidence="1">Endoplasmic reticulum membrane</location>
        <topology evidence="1">Single-pass type I membrane protein</topology>
    </subcellularLocation>
</comment>
<evidence type="ECO:0000256" key="1">
    <source>
        <dbReference type="ARBA" id="ARBA00004115"/>
    </source>
</evidence>
<dbReference type="GeneID" id="26839929"/>
<dbReference type="InterPro" id="IPR037654">
    <property type="entry name" value="Big1"/>
</dbReference>
<dbReference type="Proteomes" id="UP000054251">
    <property type="component" value="Unassembled WGS sequence"/>
</dbReference>
<proteinExistence type="inferred from homology"/>
<evidence type="ECO:0000256" key="2">
    <source>
        <dbReference type="ARBA" id="ARBA00008203"/>
    </source>
</evidence>
<keyword evidence="9" id="KW-0961">Cell wall biogenesis/degradation</keyword>
<dbReference type="GO" id="GO:0009272">
    <property type="term" value="P:fungal-type cell wall biogenesis"/>
    <property type="evidence" value="ECO:0007669"/>
    <property type="project" value="TreeGrafter"/>
</dbReference>
<reference evidence="12 13" key="1">
    <citation type="submission" date="2015-11" db="EMBL/GenBank/DDBJ databases">
        <title>The genome of Debaryomyces fabryi.</title>
        <authorList>
            <person name="Tafer H."/>
            <person name="Lopandic K."/>
        </authorList>
    </citation>
    <scope>NUCLEOTIDE SEQUENCE [LARGE SCALE GENOMIC DNA]</scope>
    <source>
        <strain evidence="12 13">CBS 789</strain>
    </source>
</reference>
<keyword evidence="6" id="KW-0256">Endoplasmic reticulum</keyword>
<evidence type="ECO:0000256" key="5">
    <source>
        <dbReference type="ARBA" id="ARBA00022729"/>
    </source>
</evidence>
<dbReference type="GO" id="GO:0071555">
    <property type="term" value="P:cell wall organization"/>
    <property type="evidence" value="ECO:0007669"/>
    <property type="project" value="UniProtKB-KW"/>
</dbReference>
<comment type="caution">
    <text evidence="12">The sequence shown here is derived from an EMBL/GenBank/DDBJ whole genome shotgun (WGS) entry which is preliminary data.</text>
</comment>